<protein>
    <submittedName>
        <fullName evidence="1">Uncharacterized protein</fullName>
    </submittedName>
</protein>
<accession>A0A7X0IVF1</accession>
<dbReference type="RefSeq" id="WP_184709245.1">
    <property type="nucleotide sequence ID" value="NZ_JACHBG010000017.1"/>
</dbReference>
<name>A0A7X0IVF1_9HYPH</name>
<gene>
    <name evidence="1" type="ORF">GGD46_005241</name>
</gene>
<dbReference type="AlphaFoldDB" id="A0A7X0IVF1"/>
<evidence type="ECO:0000313" key="2">
    <source>
        <dbReference type="Proteomes" id="UP000565576"/>
    </source>
</evidence>
<evidence type="ECO:0000313" key="1">
    <source>
        <dbReference type="EMBL" id="MBB6487931.1"/>
    </source>
</evidence>
<dbReference type="Proteomes" id="UP000565576">
    <property type="component" value="Unassembled WGS sequence"/>
</dbReference>
<reference evidence="1 2" key="1">
    <citation type="submission" date="2020-08" db="EMBL/GenBank/DDBJ databases">
        <title>Genomic Encyclopedia of Type Strains, Phase IV (KMG-V): Genome sequencing to study the core and pangenomes of soil and plant-associated prokaryotes.</title>
        <authorList>
            <person name="Whitman W."/>
        </authorList>
    </citation>
    <scope>NUCLEOTIDE SEQUENCE [LARGE SCALE GENOMIC DNA]</scope>
    <source>
        <strain evidence="1 2">SEMIA 4060</strain>
    </source>
</reference>
<dbReference type="EMBL" id="JACHBG010000017">
    <property type="protein sequence ID" value="MBB6487931.1"/>
    <property type="molecule type" value="Genomic_DNA"/>
</dbReference>
<proteinExistence type="predicted"/>
<organism evidence="1 2">
    <name type="scientific">Rhizobium lusitanum</name>
    <dbReference type="NCBI Taxonomy" id="293958"/>
    <lineage>
        <taxon>Bacteria</taxon>
        <taxon>Pseudomonadati</taxon>
        <taxon>Pseudomonadota</taxon>
        <taxon>Alphaproteobacteria</taxon>
        <taxon>Hyphomicrobiales</taxon>
        <taxon>Rhizobiaceae</taxon>
        <taxon>Rhizobium/Agrobacterium group</taxon>
        <taxon>Rhizobium</taxon>
    </lineage>
</organism>
<comment type="caution">
    <text evidence="1">The sequence shown here is derived from an EMBL/GenBank/DDBJ whole genome shotgun (WGS) entry which is preliminary data.</text>
</comment>
<sequence length="227" mass="25548">MAEDILLTPGRIVDASALINGLPDNEWQAACLRDVRVQFNEAYFCFGKQKSLIIDPVEGLYFEGAYVKKANRYGKWTYDFILVANDNKEADKAFDTSRVFLRDENLDEEIERRLAEARLAGKGTQQLDQIFLSLDKQAFADETVPTLASAPVAEYIRIFKTYDGDELRTILAGVFQYSRVGNATDDMKTIVSKSREALVVIGQESKLNAERVKEWGITISTNRTAQG</sequence>